<protein>
    <recommendedName>
        <fullName evidence="4">Variable surface protein Vir24g</fullName>
    </recommendedName>
</protein>
<gene>
    <name evidence="2" type="ORF">PVNG_02829</name>
</gene>
<organism evidence="2 3">
    <name type="scientific">Plasmodium vivax North Korean</name>
    <dbReference type="NCBI Taxonomy" id="1035514"/>
    <lineage>
        <taxon>Eukaryota</taxon>
        <taxon>Sar</taxon>
        <taxon>Alveolata</taxon>
        <taxon>Apicomplexa</taxon>
        <taxon>Aconoidasida</taxon>
        <taxon>Haemosporida</taxon>
        <taxon>Plasmodiidae</taxon>
        <taxon>Plasmodium</taxon>
        <taxon>Plasmodium (Plasmodium)</taxon>
    </lineage>
</organism>
<dbReference type="OrthoDB" id="10291135at2759"/>
<evidence type="ECO:0000256" key="1">
    <source>
        <dbReference type="SAM" id="Phobius"/>
    </source>
</evidence>
<dbReference type="EMBL" id="KQ235714">
    <property type="protein sequence ID" value="KMZ95980.1"/>
    <property type="molecule type" value="Genomic_DNA"/>
</dbReference>
<reference evidence="2 3" key="1">
    <citation type="submission" date="2011-09" db="EMBL/GenBank/DDBJ databases">
        <title>The Genome Sequence of Plasmodium vivax North Korean.</title>
        <authorList>
            <consortium name="The Broad Institute Genome Sequencing Platform"/>
            <consortium name="The Broad Institute Genome Sequencing Center for Infectious Disease"/>
            <person name="Neafsey D."/>
            <person name="Carlton J."/>
            <person name="Barnwell J."/>
            <person name="Collins W."/>
            <person name="Escalante A."/>
            <person name="Mullikin J."/>
            <person name="Saul A."/>
            <person name="Guigo R."/>
            <person name="Camara F."/>
            <person name="Young S.K."/>
            <person name="Zeng Q."/>
            <person name="Gargeya S."/>
            <person name="Fitzgerald M."/>
            <person name="Haas B."/>
            <person name="Abouelleil A."/>
            <person name="Alvarado L."/>
            <person name="Arachchi H.M."/>
            <person name="Berlin A."/>
            <person name="Brown A."/>
            <person name="Chapman S.B."/>
            <person name="Chen Z."/>
            <person name="Dunbar C."/>
            <person name="Freedman E."/>
            <person name="Gearin G."/>
            <person name="Gellesch M."/>
            <person name="Goldberg J."/>
            <person name="Griggs A."/>
            <person name="Gujja S."/>
            <person name="Heiman D."/>
            <person name="Howarth C."/>
            <person name="Larson L."/>
            <person name="Lui A."/>
            <person name="MacDonald P.J.P."/>
            <person name="Montmayeur A."/>
            <person name="Murphy C."/>
            <person name="Neiman D."/>
            <person name="Pearson M."/>
            <person name="Priest M."/>
            <person name="Roberts A."/>
            <person name="Saif S."/>
            <person name="Shea T."/>
            <person name="Shenoy N."/>
            <person name="Sisk P."/>
            <person name="Stolte C."/>
            <person name="Sykes S."/>
            <person name="Wortman J."/>
            <person name="Nusbaum C."/>
            <person name="Birren B."/>
        </authorList>
    </citation>
    <scope>NUCLEOTIDE SEQUENCE [LARGE SCALE GENOMIC DNA]</scope>
    <source>
        <strain evidence="2 3">North Korean</strain>
    </source>
</reference>
<evidence type="ECO:0000313" key="3">
    <source>
        <dbReference type="Proteomes" id="UP000053239"/>
    </source>
</evidence>
<feature type="transmembrane region" description="Helical" evidence="1">
    <location>
        <begin position="550"/>
        <end position="571"/>
    </location>
</feature>
<evidence type="ECO:0008006" key="4">
    <source>
        <dbReference type="Google" id="ProtNLM"/>
    </source>
</evidence>
<name>A0A0J9TJV0_PLAVI</name>
<dbReference type="AlphaFoldDB" id="A0A0J9TJV0"/>
<proteinExistence type="predicted"/>
<sequence length="591" mass="71417">MQLCLNVITMAEKLFDEGLSKLFNDVNFYLLEKRFINNIFFGDKLEKTSLYNHYSSFNKYEYQGENDNKLCDIFKRINDQTVKDKLCNLFRKVDIILKNWDNNNCSGIFECNKYCAYLHHWLYEKLYDIKATNDNIDDFYYGWQYLFINYKVKKCKSEIYNFKILHLKNKKILFDFLEYYYKIKEKIDVATGDDKNKYCNYIEEIFKLYKEIIQKDKVYAFREEINYFQTIFLPENKELIYLNNKCPDKCLHLVFNKNYETLCPKDDKKVTSVKEGPKSCENSPMWTILNDSLGIHEYENIFNDLQFYNYYNELNDVTTDTSENSIYCKNIEDSDSQNTWITNLCLKIEENLKKLSNTPNDNHDKHCLYFTYWFYQQIIKNAKNYSPSDCLLNVILKLLNVVSSINRILSKNHCYVHYYSDVSLNEWKEMKDLHDYFKGYEDFKSRIGPHYNKKDDYCKYFTYIMKLYKSNINKCCACISKPKFLCLEKCPEYFKCEKMYYPYELLSKIKCDAVEQHENVEKLFNAITIDYKFIYRISSGLLNFFISDPFYVTTLILFSILGIFLIFFIFLKVYSKYNLKWHNFIFNLLYT</sequence>
<evidence type="ECO:0000313" key="2">
    <source>
        <dbReference type="EMBL" id="KMZ95980.1"/>
    </source>
</evidence>
<keyword evidence="1" id="KW-0472">Membrane</keyword>
<accession>A0A0J9TJV0</accession>
<dbReference type="Proteomes" id="UP000053239">
    <property type="component" value="Unassembled WGS sequence"/>
</dbReference>
<dbReference type="Pfam" id="PF05795">
    <property type="entry name" value="Plasmodium_Vir"/>
    <property type="match status" value="2"/>
</dbReference>
<keyword evidence="1" id="KW-1133">Transmembrane helix</keyword>
<keyword evidence="1" id="KW-0812">Transmembrane</keyword>
<dbReference type="InterPro" id="IPR008780">
    <property type="entry name" value="Plasmodium_Vir"/>
</dbReference>